<evidence type="ECO:0000313" key="9">
    <source>
        <dbReference type="Proteomes" id="UP000267469"/>
    </source>
</evidence>
<evidence type="ECO:0000313" key="8">
    <source>
        <dbReference type="EMBL" id="RNL87748.1"/>
    </source>
</evidence>
<dbReference type="Pfam" id="PF00675">
    <property type="entry name" value="Peptidase_M16"/>
    <property type="match status" value="1"/>
</dbReference>
<keyword evidence="9" id="KW-1185">Reference proteome</keyword>
<dbReference type="GO" id="GO:0008237">
    <property type="term" value="F:metallopeptidase activity"/>
    <property type="evidence" value="ECO:0007669"/>
    <property type="project" value="UniProtKB-KW"/>
</dbReference>
<dbReference type="InterPro" id="IPR011765">
    <property type="entry name" value="Pept_M16_N"/>
</dbReference>
<dbReference type="InterPro" id="IPR011249">
    <property type="entry name" value="Metalloenz_LuxS/M16"/>
</dbReference>
<keyword evidence="2" id="KW-0645">Protease</keyword>
<feature type="domain" description="Peptidase M16 C-terminal" evidence="7">
    <location>
        <begin position="708"/>
        <end position="878"/>
    </location>
</feature>
<organism evidence="8 9">
    <name type="scientific">Sinomicrobium pectinilyticum</name>
    <dbReference type="NCBI Taxonomy" id="1084421"/>
    <lineage>
        <taxon>Bacteria</taxon>
        <taxon>Pseudomonadati</taxon>
        <taxon>Bacteroidota</taxon>
        <taxon>Flavobacteriia</taxon>
        <taxon>Flavobacteriales</taxon>
        <taxon>Flavobacteriaceae</taxon>
        <taxon>Sinomicrobium</taxon>
    </lineage>
</organism>
<dbReference type="PROSITE" id="PS51257">
    <property type="entry name" value="PROKAR_LIPOPROTEIN"/>
    <property type="match status" value="1"/>
</dbReference>
<evidence type="ECO:0000256" key="2">
    <source>
        <dbReference type="ARBA" id="ARBA00022670"/>
    </source>
</evidence>
<evidence type="ECO:0000256" key="5">
    <source>
        <dbReference type="ARBA" id="ARBA00023049"/>
    </source>
</evidence>
<dbReference type="GO" id="GO:0046872">
    <property type="term" value="F:metal ion binding"/>
    <property type="evidence" value="ECO:0007669"/>
    <property type="project" value="InterPro"/>
</dbReference>
<dbReference type="Gene3D" id="3.30.830.10">
    <property type="entry name" value="Metalloenzyme, LuxS/M16 peptidase-like"/>
    <property type="match status" value="4"/>
</dbReference>
<sequence>MKKQLFFGLLYLSILACTPGKSQDISTSIPLDPKVRHGRLENGFTYYIRNYQDSVSDKDQRIFFQLIGPGGRFEDDDQQGLAHLIEHMVIETKSSHFDDIFYDYYIKNLSDRGHWLMQTGPYKVYYQWAIPDTDPELFSQSLQRLRDFAQDKQILKNLQNDELVDKHGRGTVLQEFNNHDRKRSEKRYKLLNEPKGHSKADPNIYVDRHNQNIKTFELESLVRFYKDWYRPDKQALIIVGNVDVDEVEKQIKGLFSDLKMPDAPRDKSLQEFQQKMRIALPGKGKVVTLTDSTSNKTQIEIYYHHSTDKINGTPTTKEEYRAKLIERLYNDMMSQRMNSVTQQYNVTIQSPLLHYIHAFPGAYQVESALTRFNVSSVASIPEAFGLVMKSLEQIRRYGFTRVELQRAKDSILEEINKNMGPLPLVYQYQSHYLFDALAPGPEYEREMATRMIEEITLEEVHHFAHKLLDSPDRDVVFTVPEDIPHDSLPDDETISGWIREIKKTDIAPFQDRDIEGPKQLISDAELSKLSEDINYTQKEIKELGVTQLLLDNGLQIFLKPLSSKKNKEIQITGLSQQGASVFDGRDSLVANKAADIVMNSGAGSWNKFELARLNREKKIELKIKVNENTTSIRGSVASGDIEGILQQIYLYVTEPNKNELAFKDWFQKEQETLRQRKNFGNSFYDLVKSEIYGIKLDEPKSQVNLADIQLDRSLELYRKLFSDASNFTYVIAGDFEVEAIKPYLLRYLGHFPTKSNNISLKNIEKDINIEQPVRGVNKTFYSDEYKNNYAVSINYMGTYPPTEEAIFKLEILREILSANISARGKMEGLYWPLDVAARFNNNFFHFSVIEESKEHVVIEKTKSIVANELYELKEKGPDITVFRNVISKLKSKRENLFRNSNPSWWCDYIMEQNMNGWDLKANERELSILKSLTPEEIRDIARKCFTRDNLSIIELLPESEKIQ</sequence>
<evidence type="ECO:0000256" key="3">
    <source>
        <dbReference type="ARBA" id="ARBA00022801"/>
    </source>
</evidence>
<evidence type="ECO:0000256" key="1">
    <source>
        <dbReference type="ARBA" id="ARBA00007261"/>
    </source>
</evidence>
<evidence type="ECO:0000256" key="4">
    <source>
        <dbReference type="ARBA" id="ARBA00022833"/>
    </source>
</evidence>
<gene>
    <name evidence="8" type="ORF">ED312_10120</name>
</gene>
<dbReference type="RefSeq" id="WP_123215892.1">
    <property type="nucleotide sequence ID" value="NZ_RJTM01000071.1"/>
</dbReference>
<protein>
    <submittedName>
        <fullName evidence="8">Insulinase family protein</fullName>
    </submittedName>
</protein>
<accession>A0A3N0EIN4</accession>
<dbReference type="PANTHER" id="PTHR43690">
    <property type="entry name" value="NARDILYSIN"/>
    <property type="match status" value="1"/>
</dbReference>
<dbReference type="InterPro" id="IPR007863">
    <property type="entry name" value="Peptidase_M16_C"/>
</dbReference>
<dbReference type="OrthoDB" id="1388394at2"/>
<dbReference type="Proteomes" id="UP000267469">
    <property type="component" value="Unassembled WGS sequence"/>
</dbReference>
<proteinExistence type="inferred from homology"/>
<name>A0A3N0EIN4_SINP1</name>
<dbReference type="PANTHER" id="PTHR43690:SF17">
    <property type="entry name" value="PROTEIN YHJJ"/>
    <property type="match status" value="1"/>
</dbReference>
<dbReference type="GO" id="GO:0006508">
    <property type="term" value="P:proteolysis"/>
    <property type="evidence" value="ECO:0007669"/>
    <property type="project" value="UniProtKB-KW"/>
</dbReference>
<feature type="domain" description="Peptidase M16 C-terminal" evidence="7">
    <location>
        <begin position="216"/>
        <end position="410"/>
    </location>
</feature>
<comment type="caution">
    <text evidence="8">The sequence shown here is derived from an EMBL/GenBank/DDBJ whole genome shotgun (WGS) entry which is preliminary data.</text>
</comment>
<keyword evidence="5" id="KW-0482">Metalloprotease</keyword>
<dbReference type="EMBL" id="RJTM01000071">
    <property type="protein sequence ID" value="RNL87748.1"/>
    <property type="molecule type" value="Genomic_DNA"/>
</dbReference>
<evidence type="ECO:0000259" key="7">
    <source>
        <dbReference type="Pfam" id="PF05193"/>
    </source>
</evidence>
<dbReference type="SUPFAM" id="SSF63411">
    <property type="entry name" value="LuxS/MPP-like metallohydrolase"/>
    <property type="match status" value="4"/>
</dbReference>
<keyword evidence="3" id="KW-0378">Hydrolase</keyword>
<keyword evidence="4" id="KW-0862">Zinc</keyword>
<reference evidence="8 9" key="1">
    <citation type="submission" date="2018-10" db="EMBL/GenBank/DDBJ databases">
        <title>Sinomicrobium pectinilyticum sp. nov., a pectinase-producing bacterium isolated from alkaline and saline soil, and emended description of the genus Sinomicrobium.</title>
        <authorList>
            <person name="Cheng B."/>
            <person name="Li C."/>
            <person name="Lai Q."/>
            <person name="Du M."/>
            <person name="Shao Z."/>
            <person name="Xu P."/>
            <person name="Yang C."/>
        </authorList>
    </citation>
    <scope>NUCLEOTIDE SEQUENCE [LARGE SCALE GENOMIC DNA]</scope>
    <source>
        <strain evidence="8 9">5DNS001</strain>
    </source>
</reference>
<comment type="similarity">
    <text evidence="1">Belongs to the peptidase M16 family.</text>
</comment>
<dbReference type="AlphaFoldDB" id="A0A3N0EIN4"/>
<dbReference type="Pfam" id="PF05193">
    <property type="entry name" value="Peptidase_M16_C"/>
    <property type="match status" value="2"/>
</dbReference>
<evidence type="ECO:0000259" key="6">
    <source>
        <dbReference type="Pfam" id="PF00675"/>
    </source>
</evidence>
<dbReference type="InterPro" id="IPR050626">
    <property type="entry name" value="Peptidase_M16"/>
</dbReference>
<feature type="domain" description="Peptidase M16 N-terminal" evidence="6">
    <location>
        <begin position="67"/>
        <end position="157"/>
    </location>
</feature>